<dbReference type="Gene3D" id="3.50.50.60">
    <property type="entry name" value="FAD/NAD(P)-binding domain"/>
    <property type="match status" value="1"/>
</dbReference>
<reference evidence="1 2" key="1">
    <citation type="submission" date="2017-10" db="EMBL/GenBank/DDBJ databases">
        <title>Comparative genomics in systemic dimorphic fungi from Ajellomycetaceae.</title>
        <authorList>
            <person name="Munoz J.F."/>
            <person name="Mcewen J.G."/>
            <person name="Clay O.K."/>
            <person name="Cuomo C.A."/>
        </authorList>
    </citation>
    <scope>NUCLEOTIDE SEQUENCE [LARGE SCALE GENOMIC DNA]</scope>
    <source>
        <strain evidence="1 2">UAMH7299</strain>
    </source>
</reference>
<dbReference type="OrthoDB" id="3971593at2759"/>
<gene>
    <name evidence="1" type="ORF">AJ80_08761</name>
</gene>
<evidence type="ECO:0000313" key="2">
    <source>
        <dbReference type="Proteomes" id="UP000224634"/>
    </source>
</evidence>
<name>A0A2B7X1Z4_POLH7</name>
<dbReference type="Proteomes" id="UP000224634">
    <property type="component" value="Unassembled WGS sequence"/>
</dbReference>
<dbReference type="STRING" id="1447883.A0A2B7X1Z4"/>
<dbReference type="AlphaFoldDB" id="A0A2B7X1Z4"/>
<dbReference type="EMBL" id="PDNA01000215">
    <property type="protein sequence ID" value="PGH03066.1"/>
    <property type="molecule type" value="Genomic_DNA"/>
</dbReference>
<organism evidence="1 2">
    <name type="scientific">Polytolypa hystricis (strain UAMH7299)</name>
    <dbReference type="NCBI Taxonomy" id="1447883"/>
    <lineage>
        <taxon>Eukaryota</taxon>
        <taxon>Fungi</taxon>
        <taxon>Dikarya</taxon>
        <taxon>Ascomycota</taxon>
        <taxon>Pezizomycotina</taxon>
        <taxon>Eurotiomycetes</taxon>
        <taxon>Eurotiomycetidae</taxon>
        <taxon>Onygenales</taxon>
        <taxon>Onygenales incertae sedis</taxon>
        <taxon>Polytolypa</taxon>
    </lineage>
</organism>
<dbReference type="SUPFAM" id="SSF51905">
    <property type="entry name" value="FAD/NAD(P)-binding domain"/>
    <property type="match status" value="1"/>
</dbReference>
<protein>
    <submittedName>
        <fullName evidence="1">Uncharacterized protein</fullName>
    </submittedName>
</protein>
<comment type="caution">
    <text evidence="1">The sequence shown here is derived from an EMBL/GenBank/DDBJ whole genome shotgun (WGS) entry which is preliminary data.</text>
</comment>
<sequence length="108" mass="11912">MAMLLAIASLSVPCVRRVVSRVQQYVVKDQYIHQLKQVRVIVVGAGISGIAFAYKAKSLENVEYVIYEKNTDVGGTSTGQVIGPWPGLLNHFLEAIKKSTPAEFRIHV</sequence>
<dbReference type="Pfam" id="PF13450">
    <property type="entry name" value="NAD_binding_8"/>
    <property type="match status" value="1"/>
</dbReference>
<keyword evidence="2" id="KW-1185">Reference proteome</keyword>
<accession>A0A2B7X1Z4</accession>
<dbReference type="InterPro" id="IPR036188">
    <property type="entry name" value="FAD/NAD-bd_sf"/>
</dbReference>
<proteinExistence type="predicted"/>
<evidence type="ECO:0000313" key="1">
    <source>
        <dbReference type="EMBL" id="PGH03066.1"/>
    </source>
</evidence>